<dbReference type="GO" id="GO:0006313">
    <property type="term" value="P:DNA transposition"/>
    <property type="evidence" value="ECO:0007669"/>
    <property type="project" value="InterPro"/>
</dbReference>
<feature type="domain" description="Transposase IS200-like" evidence="1">
    <location>
        <begin position="7"/>
        <end position="144"/>
    </location>
</feature>
<dbReference type="InterPro" id="IPR036515">
    <property type="entry name" value="Transposase_17_sf"/>
</dbReference>
<dbReference type="PANTHER" id="PTHR36966:SF1">
    <property type="entry name" value="REP-ASSOCIATED TYROSINE TRANSPOSASE"/>
    <property type="match status" value="1"/>
</dbReference>
<dbReference type="InterPro" id="IPR002686">
    <property type="entry name" value="Transposase_17"/>
</dbReference>
<protein>
    <submittedName>
        <fullName evidence="2">REP element-mobilizing transposase RayT</fullName>
    </submittedName>
</protein>
<dbReference type="SMART" id="SM01321">
    <property type="entry name" value="Y1_Tnp"/>
    <property type="match status" value="1"/>
</dbReference>
<dbReference type="Proteomes" id="UP000192783">
    <property type="component" value="Unassembled WGS sequence"/>
</dbReference>
<dbReference type="InterPro" id="IPR052715">
    <property type="entry name" value="RAYT_transposase"/>
</dbReference>
<evidence type="ECO:0000313" key="2">
    <source>
        <dbReference type="EMBL" id="SMC25408.1"/>
    </source>
</evidence>
<evidence type="ECO:0000259" key="1">
    <source>
        <dbReference type="SMART" id="SM01321"/>
    </source>
</evidence>
<name>A0A1W1XPG3_9BACT</name>
<dbReference type="GO" id="GO:0004803">
    <property type="term" value="F:transposase activity"/>
    <property type="evidence" value="ECO:0007669"/>
    <property type="project" value="InterPro"/>
</dbReference>
<accession>A0A1W1XPG3</accession>
<dbReference type="AlphaFoldDB" id="A0A1W1XPG3"/>
<organism evidence="2 3">
    <name type="scientific">Desulfacinum hydrothermale DSM 13146</name>
    <dbReference type="NCBI Taxonomy" id="1121390"/>
    <lineage>
        <taxon>Bacteria</taxon>
        <taxon>Pseudomonadati</taxon>
        <taxon>Thermodesulfobacteriota</taxon>
        <taxon>Syntrophobacteria</taxon>
        <taxon>Syntrophobacterales</taxon>
        <taxon>Syntrophobacteraceae</taxon>
        <taxon>Desulfacinum</taxon>
    </lineage>
</organism>
<dbReference type="SUPFAM" id="SSF143422">
    <property type="entry name" value="Transposase IS200-like"/>
    <property type="match status" value="1"/>
</dbReference>
<gene>
    <name evidence="2" type="ORF">SAMN02746041_02324</name>
</gene>
<keyword evidence="3" id="KW-1185">Reference proteome</keyword>
<dbReference type="STRING" id="1121390.SAMN02746041_02324"/>
<dbReference type="EMBL" id="FWXF01000013">
    <property type="protein sequence ID" value="SMC25408.1"/>
    <property type="molecule type" value="Genomic_DNA"/>
</dbReference>
<sequence length="154" mass="17295">MRQGQAGKAGAYFVTIVTQDRACLFGHIVDGEMRLNAYGKIVRAEWFKTAQVRPYVVLHEDEFVVMPNHIHGIIWIVDDVGARRRRAPTVEQFGKPVPGSIPTIIRAFKSAVTQRINGLQGTSGGVVWQRNYYEHIIRDEESLNSRGTAAPCPY</sequence>
<dbReference type="GO" id="GO:0043565">
    <property type="term" value="F:sequence-specific DNA binding"/>
    <property type="evidence" value="ECO:0007669"/>
    <property type="project" value="TreeGrafter"/>
</dbReference>
<evidence type="ECO:0000313" key="3">
    <source>
        <dbReference type="Proteomes" id="UP000192783"/>
    </source>
</evidence>
<proteinExistence type="predicted"/>
<reference evidence="2 3" key="1">
    <citation type="submission" date="2017-04" db="EMBL/GenBank/DDBJ databases">
        <authorList>
            <person name="Afonso C.L."/>
            <person name="Miller P.J."/>
            <person name="Scott M.A."/>
            <person name="Spackman E."/>
            <person name="Goraichik I."/>
            <person name="Dimitrov K.M."/>
            <person name="Suarez D.L."/>
            <person name="Swayne D.E."/>
        </authorList>
    </citation>
    <scope>NUCLEOTIDE SEQUENCE [LARGE SCALE GENOMIC DNA]</scope>
    <source>
        <strain evidence="2 3">DSM 13146</strain>
    </source>
</reference>
<dbReference type="PANTHER" id="PTHR36966">
    <property type="entry name" value="REP-ASSOCIATED TYROSINE TRANSPOSASE"/>
    <property type="match status" value="1"/>
</dbReference>
<dbReference type="Gene3D" id="3.30.70.1290">
    <property type="entry name" value="Transposase IS200-like"/>
    <property type="match status" value="1"/>
</dbReference>